<comment type="caution">
    <text evidence="1">The sequence shown here is derived from an EMBL/GenBank/DDBJ whole genome shotgun (WGS) entry which is preliminary data.</text>
</comment>
<reference evidence="1" key="1">
    <citation type="journal article" date="2020" name="mSystems">
        <title>Genome- and Community-Level Interaction Insights into Carbon Utilization and Element Cycling Functions of Hydrothermarchaeota in Hydrothermal Sediment.</title>
        <authorList>
            <person name="Zhou Z."/>
            <person name="Liu Y."/>
            <person name="Xu W."/>
            <person name="Pan J."/>
            <person name="Luo Z.H."/>
            <person name="Li M."/>
        </authorList>
    </citation>
    <scope>NUCLEOTIDE SEQUENCE [LARGE SCALE GENOMIC DNA]</scope>
    <source>
        <strain evidence="1">HyVt-483</strain>
    </source>
</reference>
<sequence length="66" mass="8046">MLSVEEIKNLIERLPEKDFFDLRNWILEKGWEIWDKKIEEDSRKGNLDFLIEEALEEKKKGILRDL</sequence>
<dbReference type="AlphaFoldDB" id="A0A7C3CQL0"/>
<organism evidence="1">
    <name type="scientific">Thermosulfurimonas dismutans</name>
    <dbReference type="NCBI Taxonomy" id="999894"/>
    <lineage>
        <taxon>Bacteria</taxon>
        <taxon>Pseudomonadati</taxon>
        <taxon>Thermodesulfobacteriota</taxon>
        <taxon>Thermodesulfobacteria</taxon>
        <taxon>Thermodesulfobacteriales</taxon>
        <taxon>Thermodesulfobacteriaceae</taxon>
        <taxon>Thermosulfurimonas</taxon>
    </lineage>
</organism>
<evidence type="ECO:0000313" key="1">
    <source>
        <dbReference type="EMBL" id="HFC96874.1"/>
    </source>
</evidence>
<proteinExistence type="predicted"/>
<protein>
    <submittedName>
        <fullName evidence="1">Uncharacterized protein</fullName>
    </submittedName>
</protein>
<dbReference type="Proteomes" id="UP000886043">
    <property type="component" value="Unassembled WGS sequence"/>
</dbReference>
<name>A0A7C3CQL0_9BACT</name>
<gene>
    <name evidence="1" type="ORF">ENJ40_00250</name>
</gene>
<accession>A0A7C3CQL0</accession>
<dbReference type="EMBL" id="DRMH01000006">
    <property type="protein sequence ID" value="HFC96874.1"/>
    <property type="molecule type" value="Genomic_DNA"/>
</dbReference>